<dbReference type="PROSITE" id="PS00683">
    <property type="entry name" value="RHODANESE_2"/>
    <property type="match status" value="1"/>
</dbReference>
<dbReference type="Gene3D" id="3.40.250.10">
    <property type="entry name" value="Rhodanese-like domain"/>
    <property type="match status" value="2"/>
</dbReference>
<evidence type="ECO:0000313" key="4">
    <source>
        <dbReference type="Proteomes" id="UP000005615"/>
    </source>
</evidence>
<evidence type="ECO:0000313" key="3">
    <source>
        <dbReference type="EMBL" id="EGG28967.1"/>
    </source>
</evidence>
<dbReference type="GO" id="GO:0004792">
    <property type="term" value="F:thiosulfate-cyanide sulfurtransferase activity"/>
    <property type="evidence" value="ECO:0007669"/>
    <property type="project" value="InterPro"/>
</dbReference>
<keyword evidence="4" id="KW-1185">Reference proteome</keyword>
<organism evidence="3 4">
    <name type="scientific">Aequoribacter fuscus</name>
    <dbReference type="NCBI Taxonomy" id="2518989"/>
    <lineage>
        <taxon>Bacteria</taxon>
        <taxon>Pseudomonadati</taxon>
        <taxon>Pseudomonadota</taxon>
        <taxon>Gammaproteobacteria</taxon>
        <taxon>Cellvibrionales</taxon>
        <taxon>Halieaceae</taxon>
        <taxon>Aequoribacter</taxon>
    </lineage>
</organism>
<evidence type="ECO:0000256" key="2">
    <source>
        <dbReference type="ARBA" id="ARBA00022737"/>
    </source>
</evidence>
<accession>F3L3W9</accession>
<dbReference type="Pfam" id="PF00581">
    <property type="entry name" value="Rhodanese"/>
    <property type="match status" value="2"/>
</dbReference>
<dbReference type="InterPro" id="IPR001307">
    <property type="entry name" value="Thiosulphate_STrfase_CS"/>
</dbReference>
<keyword evidence="2" id="KW-0677">Repeat</keyword>
<evidence type="ECO:0000256" key="1">
    <source>
        <dbReference type="ARBA" id="ARBA00022679"/>
    </source>
</evidence>
<gene>
    <name evidence="3" type="ORF">IMCC3088_2311</name>
</gene>
<dbReference type="OrthoDB" id="9781034at2"/>
<comment type="caution">
    <text evidence="3">The sequence shown here is derived from an EMBL/GenBank/DDBJ whole genome shotgun (WGS) entry which is preliminary data.</text>
</comment>
<reference evidence="3 4" key="1">
    <citation type="journal article" date="2011" name="J. Bacteriol.">
        <title>Genome sequence of strain IMCC3088, a proteorhodopsin-containing marine bacterium belonging to the OM60/NOR5 clade.</title>
        <authorList>
            <person name="Jang Y."/>
            <person name="Oh H.M."/>
            <person name="Kang I."/>
            <person name="Lee K."/>
            <person name="Yang S.J."/>
            <person name="Cho J.C."/>
        </authorList>
    </citation>
    <scope>NUCLEOTIDE SEQUENCE [LARGE SCALE GENOMIC DNA]</scope>
    <source>
        <strain evidence="3 4">IMCC3088</strain>
    </source>
</reference>
<dbReference type="STRING" id="2518989.IMCC3088_2311"/>
<dbReference type="InterPro" id="IPR001763">
    <property type="entry name" value="Rhodanese-like_dom"/>
</dbReference>
<name>F3L3W9_9GAMM</name>
<dbReference type="SUPFAM" id="SSF52821">
    <property type="entry name" value="Rhodanese/Cell cycle control phosphatase"/>
    <property type="match status" value="2"/>
</dbReference>
<dbReference type="PANTHER" id="PTHR11364:SF27">
    <property type="entry name" value="SULFURTRANSFERASE"/>
    <property type="match status" value="1"/>
</dbReference>
<dbReference type="CDD" id="cd01448">
    <property type="entry name" value="TST_Repeat_1"/>
    <property type="match status" value="1"/>
</dbReference>
<dbReference type="CDD" id="cd01449">
    <property type="entry name" value="TST_Repeat_2"/>
    <property type="match status" value="1"/>
</dbReference>
<dbReference type="Proteomes" id="UP000005615">
    <property type="component" value="Unassembled WGS sequence"/>
</dbReference>
<sequence>MATLESALISPKALFERLSFGQVCVIDASWYLPAMGRDPVAEYREQHIPGAAYYDLDYWSAPDSDLPHTLPSADWFTQGMQACGLHSGMTAVVYDGAGVFSAPRLWWLLKSFGYDDVKVLNGGLPAWLREGLPVESGTSKPVTGNYQAGALASGFVDADYVLKVAQGEGAGQIADARSEGRFSGIEPEPRAGLRSGHIPTSCNVPYASLLDDAGQLLPVETLRQIWQSKGIDQESAVITSCGSGISACVLALSLYECGLRDVSVYDGSWSEWGARLDLPVIQGS</sequence>
<dbReference type="SMART" id="SM00450">
    <property type="entry name" value="RHOD"/>
    <property type="match status" value="2"/>
</dbReference>
<proteinExistence type="predicted"/>
<dbReference type="AlphaFoldDB" id="F3L3W9"/>
<dbReference type="PANTHER" id="PTHR11364">
    <property type="entry name" value="THIOSULFATE SULFERTANSFERASE"/>
    <property type="match status" value="1"/>
</dbReference>
<dbReference type="eggNOG" id="COG2897">
    <property type="taxonomic scope" value="Bacteria"/>
</dbReference>
<dbReference type="FunFam" id="3.40.250.10:FF:000001">
    <property type="entry name" value="Sulfurtransferase"/>
    <property type="match status" value="1"/>
</dbReference>
<dbReference type="EMBL" id="AEIG01000068">
    <property type="protein sequence ID" value="EGG28967.1"/>
    <property type="molecule type" value="Genomic_DNA"/>
</dbReference>
<dbReference type="PROSITE" id="PS50206">
    <property type="entry name" value="RHODANESE_3"/>
    <property type="match status" value="2"/>
</dbReference>
<keyword evidence="1 3" id="KW-0808">Transferase</keyword>
<dbReference type="InterPro" id="IPR045078">
    <property type="entry name" value="TST/MPST-like"/>
</dbReference>
<dbReference type="InterPro" id="IPR036873">
    <property type="entry name" value="Rhodanese-like_dom_sf"/>
</dbReference>
<protein>
    <submittedName>
        <fullName evidence="3">Thiosulfate sulfurtransferase, putative</fullName>
    </submittedName>
</protein>